<sequence>MLHGDGRTVHLSLDQRIGIQHFDDCVVDGNVLPRLGSDDSEELMHILHGVTVALGSRPLESPGSLYVTTKYQFSDLVSLEFEACRTAVISV</sequence>
<comment type="caution">
    <text evidence="1">The sequence shown here is derived from an EMBL/GenBank/DDBJ whole genome shotgun (WGS) entry which is preliminary data.</text>
</comment>
<gene>
    <name evidence="1" type="ORF">ZIOFF_021912</name>
</gene>
<protein>
    <submittedName>
        <fullName evidence="1">Uncharacterized protein</fullName>
    </submittedName>
</protein>
<name>A0A8J5HAH4_ZINOF</name>
<keyword evidence="2" id="KW-1185">Reference proteome</keyword>
<dbReference type="EMBL" id="JACMSC010000006">
    <property type="protein sequence ID" value="KAG6518437.1"/>
    <property type="molecule type" value="Genomic_DNA"/>
</dbReference>
<evidence type="ECO:0000313" key="2">
    <source>
        <dbReference type="Proteomes" id="UP000734854"/>
    </source>
</evidence>
<proteinExistence type="predicted"/>
<dbReference type="AlphaFoldDB" id="A0A8J5HAH4"/>
<organism evidence="1 2">
    <name type="scientific">Zingiber officinale</name>
    <name type="common">Ginger</name>
    <name type="synonym">Amomum zingiber</name>
    <dbReference type="NCBI Taxonomy" id="94328"/>
    <lineage>
        <taxon>Eukaryota</taxon>
        <taxon>Viridiplantae</taxon>
        <taxon>Streptophyta</taxon>
        <taxon>Embryophyta</taxon>
        <taxon>Tracheophyta</taxon>
        <taxon>Spermatophyta</taxon>
        <taxon>Magnoliopsida</taxon>
        <taxon>Liliopsida</taxon>
        <taxon>Zingiberales</taxon>
        <taxon>Zingiberaceae</taxon>
        <taxon>Zingiber</taxon>
    </lineage>
</organism>
<accession>A0A8J5HAH4</accession>
<dbReference type="Proteomes" id="UP000734854">
    <property type="component" value="Unassembled WGS sequence"/>
</dbReference>
<reference evidence="1 2" key="1">
    <citation type="submission" date="2020-08" db="EMBL/GenBank/DDBJ databases">
        <title>Plant Genome Project.</title>
        <authorList>
            <person name="Zhang R.-G."/>
        </authorList>
    </citation>
    <scope>NUCLEOTIDE SEQUENCE [LARGE SCALE GENOMIC DNA]</scope>
    <source>
        <tissue evidence="1">Rhizome</tissue>
    </source>
</reference>
<evidence type="ECO:0000313" key="1">
    <source>
        <dbReference type="EMBL" id="KAG6518437.1"/>
    </source>
</evidence>